<keyword evidence="3" id="KW-0472">Membrane</keyword>
<evidence type="ECO:0000256" key="3">
    <source>
        <dbReference type="SAM" id="Phobius"/>
    </source>
</evidence>
<comment type="caution">
    <text evidence="4">The sequence shown here is derived from an EMBL/GenBank/DDBJ whole genome shotgun (WGS) entry which is preliminary data.</text>
</comment>
<dbReference type="RefSeq" id="WP_093946945.1">
    <property type="nucleotide sequence ID" value="NZ_NMUL01000007.1"/>
</dbReference>
<evidence type="ECO:0000256" key="1">
    <source>
        <dbReference type="SAM" id="Coils"/>
    </source>
</evidence>
<name>A0A229TF38_9PSEU</name>
<organism evidence="4 5">
    <name type="scientific">Amycolatopsis vastitatis</name>
    <dbReference type="NCBI Taxonomy" id="1905142"/>
    <lineage>
        <taxon>Bacteria</taxon>
        <taxon>Bacillati</taxon>
        <taxon>Actinomycetota</taxon>
        <taxon>Actinomycetes</taxon>
        <taxon>Pseudonocardiales</taxon>
        <taxon>Pseudonocardiaceae</taxon>
        <taxon>Amycolatopsis</taxon>
    </lineage>
</organism>
<keyword evidence="3" id="KW-1133">Transmembrane helix</keyword>
<proteinExistence type="predicted"/>
<dbReference type="AlphaFoldDB" id="A0A229TF38"/>
<evidence type="ECO:0000256" key="2">
    <source>
        <dbReference type="SAM" id="MobiDB-lite"/>
    </source>
</evidence>
<feature type="transmembrane region" description="Helical" evidence="3">
    <location>
        <begin position="14"/>
        <end position="37"/>
    </location>
</feature>
<protein>
    <submittedName>
        <fullName evidence="4">Uncharacterized protein</fullName>
    </submittedName>
</protein>
<evidence type="ECO:0000313" key="5">
    <source>
        <dbReference type="Proteomes" id="UP000215199"/>
    </source>
</evidence>
<accession>A0A229TF38</accession>
<evidence type="ECO:0000313" key="4">
    <source>
        <dbReference type="EMBL" id="OXM69620.1"/>
    </source>
</evidence>
<keyword evidence="1" id="KW-0175">Coiled coil</keyword>
<feature type="coiled-coil region" evidence="1">
    <location>
        <begin position="64"/>
        <end position="98"/>
    </location>
</feature>
<sequence>MQLAAEATPVGPPWLAATLAIFAALVTLLTALMPAAVEKIKQRAKPSADSPALPASGQRTDKALDMIEESLRDLRRQRDDSTREVARLQEVLASREAELRRRGWAD</sequence>
<dbReference type="Proteomes" id="UP000215199">
    <property type="component" value="Unassembled WGS sequence"/>
</dbReference>
<keyword evidence="3" id="KW-0812">Transmembrane</keyword>
<keyword evidence="5" id="KW-1185">Reference proteome</keyword>
<gene>
    <name evidence="4" type="ORF">CF165_08915</name>
</gene>
<feature type="region of interest" description="Disordered" evidence="2">
    <location>
        <begin position="41"/>
        <end position="62"/>
    </location>
</feature>
<reference evidence="5" key="1">
    <citation type="submission" date="2017-07" db="EMBL/GenBank/DDBJ databases">
        <title>Comparative genome mining reveals phylogenetic distribution patterns of secondary metabolites in Amycolatopsis.</title>
        <authorList>
            <person name="Adamek M."/>
            <person name="Alanjary M."/>
            <person name="Sales-Ortells H."/>
            <person name="Goodfellow M."/>
            <person name="Bull A.T."/>
            <person name="Kalinowski J."/>
            <person name="Ziemert N."/>
        </authorList>
    </citation>
    <scope>NUCLEOTIDE SEQUENCE [LARGE SCALE GENOMIC DNA]</scope>
    <source>
        <strain evidence="5">H5</strain>
    </source>
</reference>
<dbReference type="EMBL" id="NMUL01000007">
    <property type="protein sequence ID" value="OXM69620.1"/>
    <property type="molecule type" value="Genomic_DNA"/>
</dbReference>